<protein>
    <submittedName>
        <fullName evidence="1">Uncharacterized protein</fullName>
    </submittedName>
</protein>
<dbReference type="EMBL" id="JARBDR010000214">
    <property type="protein sequence ID" value="KAJ8318703.1"/>
    <property type="molecule type" value="Genomic_DNA"/>
</dbReference>
<dbReference type="Proteomes" id="UP001217089">
    <property type="component" value="Unassembled WGS sequence"/>
</dbReference>
<comment type="caution">
    <text evidence="1">The sequence shown here is derived from an EMBL/GenBank/DDBJ whole genome shotgun (WGS) entry which is preliminary data.</text>
</comment>
<accession>A0ABQ9FSN4</accession>
<organism evidence="1 2">
    <name type="scientific">Tegillarca granosa</name>
    <name type="common">Malaysian cockle</name>
    <name type="synonym">Anadara granosa</name>
    <dbReference type="NCBI Taxonomy" id="220873"/>
    <lineage>
        <taxon>Eukaryota</taxon>
        <taxon>Metazoa</taxon>
        <taxon>Spiralia</taxon>
        <taxon>Lophotrochozoa</taxon>
        <taxon>Mollusca</taxon>
        <taxon>Bivalvia</taxon>
        <taxon>Autobranchia</taxon>
        <taxon>Pteriomorphia</taxon>
        <taxon>Arcoida</taxon>
        <taxon>Arcoidea</taxon>
        <taxon>Arcidae</taxon>
        <taxon>Tegillarca</taxon>
    </lineage>
</organism>
<sequence>MRLYLLKLSSFRVQCRQYSNSYSKQCLYSTQSTSRCKTSKDFTRLPTGGLYFGLRSFLRVLCQISSVHYVIKI</sequence>
<evidence type="ECO:0000313" key="2">
    <source>
        <dbReference type="Proteomes" id="UP001217089"/>
    </source>
</evidence>
<evidence type="ECO:0000313" key="1">
    <source>
        <dbReference type="EMBL" id="KAJ8318703.1"/>
    </source>
</evidence>
<name>A0ABQ9FSN4_TEGGR</name>
<gene>
    <name evidence="1" type="ORF">KUTeg_003794</name>
</gene>
<proteinExistence type="predicted"/>
<keyword evidence="2" id="KW-1185">Reference proteome</keyword>
<reference evidence="1 2" key="1">
    <citation type="submission" date="2022-12" db="EMBL/GenBank/DDBJ databases">
        <title>Chromosome-level genome of Tegillarca granosa.</title>
        <authorList>
            <person name="Kim J."/>
        </authorList>
    </citation>
    <scope>NUCLEOTIDE SEQUENCE [LARGE SCALE GENOMIC DNA]</scope>
    <source>
        <strain evidence="1">Teg-2019</strain>
        <tissue evidence="1">Adductor muscle</tissue>
    </source>
</reference>